<feature type="region of interest" description="Disordered" evidence="7">
    <location>
        <begin position="524"/>
        <end position="637"/>
    </location>
</feature>
<dbReference type="AlphaFoldDB" id="A0A8H5NBZ3"/>
<feature type="compositionally biased region" description="Low complexity" evidence="7">
    <location>
        <begin position="593"/>
        <end position="603"/>
    </location>
</feature>
<dbReference type="GO" id="GO:0071039">
    <property type="term" value="P:nuclear polyadenylation-dependent CUT catabolic process"/>
    <property type="evidence" value="ECO:0007669"/>
    <property type="project" value="TreeGrafter"/>
</dbReference>
<feature type="compositionally biased region" description="Basic and acidic residues" evidence="7">
    <location>
        <begin position="27"/>
        <end position="39"/>
    </location>
</feature>
<comment type="subcellular location">
    <subcellularLocation>
        <location evidence="1">Nucleus</location>
    </subcellularLocation>
</comment>
<dbReference type="GO" id="GO:0003723">
    <property type="term" value="F:RNA binding"/>
    <property type="evidence" value="ECO:0007669"/>
    <property type="project" value="TreeGrafter"/>
</dbReference>
<feature type="compositionally biased region" description="Basic and acidic residues" evidence="7">
    <location>
        <begin position="50"/>
        <end position="63"/>
    </location>
</feature>
<feature type="compositionally biased region" description="Gly residues" evidence="7">
    <location>
        <begin position="613"/>
        <end position="623"/>
    </location>
</feature>
<organism evidence="9 10">
    <name type="scientific">Fusarium napiforme</name>
    <dbReference type="NCBI Taxonomy" id="42672"/>
    <lineage>
        <taxon>Eukaryota</taxon>
        <taxon>Fungi</taxon>
        <taxon>Dikarya</taxon>
        <taxon>Ascomycota</taxon>
        <taxon>Pezizomycotina</taxon>
        <taxon>Sordariomycetes</taxon>
        <taxon>Hypocreomycetidae</taxon>
        <taxon>Hypocreales</taxon>
        <taxon>Nectriaceae</taxon>
        <taxon>Fusarium</taxon>
        <taxon>Fusarium fujikuroi species complex</taxon>
    </lineage>
</organism>
<feature type="domain" description="CCHC-type" evidence="8">
    <location>
        <begin position="373"/>
        <end position="389"/>
    </location>
</feature>
<dbReference type="GO" id="GO:0071036">
    <property type="term" value="P:nuclear polyadenylation-dependent snoRNA catabolic process"/>
    <property type="evidence" value="ECO:0007669"/>
    <property type="project" value="TreeGrafter"/>
</dbReference>
<proteinExistence type="predicted"/>
<evidence type="ECO:0000256" key="1">
    <source>
        <dbReference type="ARBA" id="ARBA00004123"/>
    </source>
</evidence>
<keyword evidence="4" id="KW-0863">Zinc-finger</keyword>
<feature type="compositionally biased region" description="Polar residues" evidence="7">
    <location>
        <begin position="190"/>
        <end position="201"/>
    </location>
</feature>
<dbReference type="InterPro" id="IPR036875">
    <property type="entry name" value="Znf_CCHC_sf"/>
</dbReference>
<evidence type="ECO:0000313" key="10">
    <source>
        <dbReference type="Proteomes" id="UP000574317"/>
    </source>
</evidence>
<evidence type="ECO:0000256" key="7">
    <source>
        <dbReference type="SAM" id="MobiDB-lite"/>
    </source>
</evidence>
<feature type="domain" description="CCHC-type" evidence="8">
    <location>
        <begin position="309"/>
        <end position="325"/>
    </location>
</feature>
<dbReference type="GO" id="GO:0071031">
    <property type="term" value="P:nuclear mRNA surveillance of mRNA 3'-end processing"/>
    <property type="evidence" value="ECO:0007669"/>
    <property type="project" value="TreeGrafter"/>
</dbReference>
<keyword evidence="6" id="KW-0539">Nucleus</keyword>
<feature type="region of interest" description="Disordered" evidence="7">
    <location>
        <begin position="260"/>
        <end position="288"/>
    </location>
</feature>
<dbReference type="SUPFAM" id="SSF57756">
    <property type="entry name" value="Retrovirus zinc finger-like domains"/>
    <property type="match status" value="1"/>
</dbReference>
<dbReference type="GO" id="GO:0031499">
    <property type="term" value="C:TRAMP complex"/>
    <property type="evidence" value="ECO:0007669"/>
    <property type="project" value="TreeGrafter"/>
</dbReference>
<evidence type="ECO:0000259" key="8">
    <source>
        <dbReference type="SMART" id="SM00343"/>
    </source>
</evidence>
<dbReference type="GO" id="GO:0008270">
    <property type="term" value="F:zinc ion binding"/>
    <property type="evidence" value="ECO:0007669"/>
    <property type="project" value="UniProtKB-KW"/>
</dbReference>
<comment type="caution">
    <text evidence="9">The sequence shown here is derived from an EMBL/GenBank/DDBJ whole genome shotgun (WGS) entry which is preliminary data.</text>
</comment>
<evidence type="ECO:0000256" key="3">
    <source>
        <dbReference type="ARBA" id="ARBA00022737"/>
    </source>
</evidence>
<evidence type="ECO:0000256" key="2">
    <source>
        <dbReference type="ARBA" id="ARBA00022723"/>
    </source>
</evidence>
<dbReference type="GO" id="GO:0071035">
    <property type="term" value="P:nuclear polyadenylation-dependent rRNA catabolic process"/>
    <property type="evidence" value="ECO:0007669"/>
    <property type="project" value="TreeGrafter"/>
</dbReference>
<dbReference type="InterPro" id="IPR051644">
    <property type="entry name" value="TRAMP_AT-DNA-binding"/>
</dbReference>
<feature type="compositionally biased region" description="Basic residues" evidence="7">
    <location>
        <begin position="624"/>
        <end position="637"/>
    </location>
</feature>
<feature type="compositionally biased region" description="Pro residues" evidence="7">
    <location>
        <begin position="541"/>
        <end position="554"/>
    </location>
</feature>
<feature type="domain" description="CCHC-type" evidence="8">
    <location>
        <begin position="410"/>
        <end position="426"/>
    </location>
</feature>
<sequence>MAVEEFDPGEVIYLSSGDEAAAAARKRPLDDDSTPEPKRLRSHARAAKVPRIEEQSVKGRKPTESTAVGKSSAQSFTSGDSAPEDSGEIPDYKQGSASFKIPNLVDKKGGSWLKRFKDWVKAFHAQNPGKCDAITSSLAYSAYGYYIDHHAGLKPKKRKNAKQVAKELESTGELQALIGNLHSLGGCGPNQPTLDSWVTRQPRQEPDKKSKNPRASSISEGEIDERNENGSESEAEYEPTLNKSERTGEDGAVEYASGMKIPANGNSISKVSDSQSLPPINTHRNVPTGDNALEQQRRYFPSAMDPAEMCLLCGLNTHLAPSCPSLICSSCGSLEHSRICCPGKERCKKCRQLGHQAGQCTEKLALTMEEGLACVFCSSIDHLEEQCTQVWRSFCPDVSTVRKVAFIPASCAVCGSDRHFSSDCNAHRNAHRNAVSNPTWSVKNRDQYIDPDCGSVPIEGEAGGQQNARATRAPDLKIRGHAARTTNIHYSESDDSEAEFLGHKRVQKPAIGQIRMASNIQMPNMQNGESRRNNGQNGVPVQPPLPPGPPPGLPPMRSSFGHPPPLGTPSGQFSSLPRKPPTQDYRNVPPPSHHGSQGPGRSHASNGPQGSKPRGGGRGGRGGRGSRGRGRGRARGR</sequence>
<evidence type="ECO:0000256" key="5">
    <source>
        <dbReference type="ARBA" id="ARBA00022833"/>
    </source>
</evidence>
<dbReference type="InterPro" id="IPR001878">
    <property type="entry name" value="Znf_CCHC"/>
</dbReference>
<reference evidence="9 10" key="1">
    <citation type="submission" date="2020-05" db="EMBL/GenBank/DDBJ databases">
        <title>Identification and distribution of gene clusters putatively required for synthesis of sphingolipid metabolism inhibitors in phylogenetically diverse species of the filamentous fungus Fusarium.</title>
        <authorList>
            <person name="Kim H.-S."/>
            <person name="Busman M."/>
            <person name="Brown D.W."/>
            <person name="Divon H."/>
            <person name="Uhlig S."/>
            <person name="Proctor R.H."/>
        </authorList>
    </citation>
    <scope>NUCLEOTIDE SEQUENCE [LARGE SCALE GENOMIC DNA]</scope>
    <source>
        <strain evidence="9 10">NRRL 25196</strain>
    </source>
</reference>
<evidence type="ECO:0000256" key="6">
    <source>
        <dbReference type="ARBA" id="ARBA00023242"/>
    </source>
</evidence>
<dbReference type="SMART" id="SM00343">
    <property type="entry name" value="ZnF_C2HC"/>
    <property type="match status" value="5"/>
</dbReference>
<dbReference type="Proteomes" id="UP000574317">
    <property type="component" value="Unassembled WGS sequence"/>
</dbReference>
<dbReference type="GO" id="GO:0071038">
    <property type="term" value="P:TRAMP-dependent tRNA surveillance pathway"/>
    <property type="evidence" value="ECO:0007669"/>
    <property type="project" value="TreeGrafter"/>
</dbReference>
<dbReference type="EMBL" id="JAAOAO010000178">
    <property type="protein sequence ID" value="KAF5559165.1"/>
    <property type="molecule type" value="Genomic_DNA"/>
</dbReference>
<gene>
    <name evidence="9" type="ORF">FNAPI_4842</name>
</gene>
<dbReference type="PANTHER" id="PTHR46543">
    <property type="entry name" value="ZINC FINGER CCHC DOMAIN-CONTAINING PROTEIN 7"/>
    <property type="match status" value="1"/>
</dbReference>
<evidence type="ECO:0000313" key="9">
    <source>
        <dbReference type="EMBL" id="KAF5559165.1"/>
    </source>
</evidence>
<dbReference type="GO" id="GO:0071037">
    <property type="term" value="P:nuclear polyadenylation-dependent snRNA catabolic process"/>
    <property type="evidence" value="ECO:0007669"/>
    <property type="project" value="TreeGrafter"/>
</dbReference>
<feature type="compositionally biased region" description="Polar residues" evidence="7">
    <location>
        <begin position="64"/>
        <end position="80"/>
    </location>
</feature>
<keyword evidence="2" id="KW-0479">Metal-binding</keyword>
<keyword evidence="10" id="KW-1185">Reference proteome</keyword>
<accession>A0A8H5NBZ3</accession>
<feature type="region of interest" description="Disordered" evidence="7">
    <location>
        <begin position="17"/>
        <end position="94"/>
    </location>
</feature>
<evidence type="ECO:0000256" key="4">
    <source>
        <dbReference type="ARBA" id="ARBA00022771"/>
    </source>
</evidence>
<feature type="region of interest" description="Disordered" evidence="7">
    <location>
        <begin position="184"/>
        <end position="247"/>
    </location>
</feature>
<keyword evidence="5" id="KW-0862">Zinc</keyword>
<feature type="compositionally biased region" description="Polar residues" evidence="7">
    <location>
        <begin position="264"/>
        <end position="285"/>
    </location>
</feature>
<dbReference type="PANTHER" id="PTHR46543:SF1">
    <property type="entry name" value="ZINC FINGER CCHC DOMAIN-CONTAINING PROTEIN 7"/>
    <property type="match status" value="1"/>
</dbReference>
<feature type="domain" description="CCHC-type" evidence="8">
    <location>
        <begin position="346"/>
        <end position="362"/>
    </location>
</feature>
<feature type="domain" description="CCHC-type" evidence="8">
    <location>
        <begin position="327"/>
        <end position="343"/>
    </location>
</feature>
<name>A0A8H5NBZ3_9HYPO</name>
<keyword evidence="3" id="KW-0677">Repeat</keyword>
<dbReference type="Gene3D" id="4.10.60.10">
    <property type="entry name" value="Zinc finger, CCHC-type"/>
    <property type="match status" value="1"/>
</dbReference>
<protein>
    <submittedName>
        <fullName evidence="9">AIR2</fullName>
    </submittedName>
</protein>